<dbReference type="InterPro" id="IPR029016">
    <property type="entry name" value="GAF-like_dom_sf"/>
</dbReference>
<dbReference type="InterPro" id="IPR036388">
    <property type="entry name" value="WH-like_DNA-bd_sf"/>
</dbReference>
<name>A0ABD5ZCY1_9EURY</name>
<feature type="domain" description="IclR-ED" evidence="5">
    <location>
        <begin position="68"/>
        <end position="251"/>
    </location>
</feature>
<evidence type="ECO:0000259" key="4">
    <source>
        <dbReference type="PROSITE" id="PS51077"/>
    </source>
</evidence>
<dbReference type="SUPFAM" id="SSF55781">
    <property type="entry name" value="GAF domain-like"/>
    <property type="match status" value="1"/>
</dbReference>
<dbReference type="RefSeq" id="WP_390222388.1">
    <property type="nucleotide sequence ID" value="NZ_JBHTAA010000002.1"/>
</dbReference>
<dbReference type="Pfam" id="PF01614">
    <property type="entry name" value="IclR_C"/>
    <property type="match status" value="1"/>
</dbReference>
<dbReference type="PANTHER" id="PTHR30136">
    <property type="entry name" value="HELIX-TURN-HELIX TRANSCRIPTIONAL REGULATOR, ICLR FAMILY"/>
    <property type="match status" value="1"/>
</dbReference>
<dbReference type="PROSITE" id="PS51078">
    <property type="entry name" value="ICLR_ED"/>
    <property type="match status" value="1"/>
</dbReference>
<dbReference type="AlphaFoldDB" id="A0ABD5ZCY1"/>
<proteinExistence type="predicted"/>
<sequence>MNDTTPPLRTIQRAFEIIDLLMEEKSIGVAELSRRMDLPKSTVHDYLRTLRTMGYVINDDGQYRLGFKLLELGGRMKYRNRLFHVAKPELERLVEKTGELVSVNIEESGRFVVLHMEEGDESLSLGIYPGISIPIHTHAAGKVMLAGFDEEKVDRIIEEKGLEAVTEHTITDSDELKAELEQIREQGFGVDLNQQVVGMGVVAAPIQVKNRVIGSVGVVCPTDRLLDEAFRQGIAQEVQKCANIISVNYQYSP</sequence>
<dbReference type="InterPro" id="IPR005471">
    <property type="entry name" value="Tscrpt_reg_IclR_N"/>
</dbReference>
<protein>
    <submittedName>
        <fullName evidence="6">IclR family transcriptional regulator</fullName>
    </submittedName>
</protein>
<comment type="caution">
    <text evidence="6">The sequence shown here is derived from an EMBL/GenBank/DDBJ whole genome shotgun (WGS) entry which is preliminary data.</text>
</comment>
<dbReference type="SMART" id="SM00346">
    <property type="entry name" value="HTH_ICLR"/>
    <property type="match status" value="1"/>
</dbReference>
<dbReference type="SUPFAM" id="SSF46785">
    <property type="entry name" value="Winged helix' DNA-binding domain"/>
    <property type="match status" value="1"/>
</dbReference>
<evidence type="ECO:0000259" key="5">
    <source>
        <dbReference type="PROSITE" id="PS51078"/>
    </source>
</evidence>
<evidence type="ECO:0000313" key="6">
    <source>
        <dbReference type="EMBL" id="MFC7203073.1"/>
    </source>
</evidence>
<organism evidence="6 7">
    <name type="scientific">Haloferax namakaokahaiae</name>
    <dbReference type="NCBI Taxonomy" id="1748331"/>
    <lineage>
        <taxon>Archaea</taxon>
        <taxon>Methanobacteriati</taxon>
        <taxon>Methanobacteriota</taxon>
        <taxon>Stenosarchaea group</taxon>
        <taxon>Halobacteria</taxon>
        <taxon>Halobacteriales</taxon>
        <taxon>Haloferacaceae</taxon>
        <taxon>Haloferax</taxon>
    </lineage>
</organism>
<evidence type="ECO:0000256" key="2">
    <source>
        <dbReference type="ARBA" id="ARBA00023125"/>
    </source>
</evidence>
<keyword evidence="1" id="KW-0805">Transcription regulation</keyword>
<evidence type="ECO:0000313" key="7">
    <source>
        <dbReference type="Proteomes" id="UP001596481"/>
    </source>
</evidence>
<keyword evidence="7" id="KW-1185">Reference proteome</keyword>
<dbReference type="Gene3D" id="1.10.10.10">
    <property type="entry name" value="Winged helix-like DNA-binding domain superfamily/Winged helix DNA-binding domain"/>
    <property type="match status" value="1"/>
</dbReference>
<feature type="domain" description="HTH iclR-type" evidence="4">
    <location>
        <begin position="8"/>
        <end position="67"/>
    </location>
</feature>
<dbReference type="Proteomes" id="UP001596481">
    <property type="component" value="Unassembled WGS sequence"/>
</dbReference>
<gene>
    <name evidence="6" type="ORF">ACFQJC_06080</name>
</gene>
<dbReference type="PROSITE" id="PS51077">
    <property type="entry name" value="HTH_ICLR"/>
    <property type="match status" value="1"/>
</dbReference>
<keyword evidence="3" id="KW-0804">Transcription</keyword>
<dbReference type="EMBL" id="JBHTAA010000002">
    <property type="protein sequence ID" value="MFC7203073.1"/>
    <property type="molecule type" value="Genomic_DNA"/>
</dbReference>
<dbReference type="GO" id="GO:0006355">
    <property type="term" value="P:regulation of DNA-templated transcription"/>
    <property type="evidence" value="ECO:0007669"/>
    <property type="project" value="UniProtKB-ARBA"/>
</dbReference>
<dbReference type="GO" id="GO:0003677">
    <property type="term" value="F:DNA binding"/>
    <property type="evidence" value="ECO:0007669"/>
    <property type="project" value="UniProtKB-KW"/>
</dbReference>
<dbReference type="InterPro" id="IPR050707">
    <property type="entry name" value="HTH_MetabolicPath_Reg"/>
</dbReference>
<dbReference type="PANTHER" id="PTHR30136:SF35">
    <property type="entry name" value="HTH-TYPE TRANSCRIPTIONAL REGULATOR RV1719"/>
    <property type="match status" value="1"/>
</dbReference>
<accession>A0ABD5ZCY1</accession>
<dbReference type="Gene3D" id="3.30.450.40">
    <property type="match status" value="1"/>
</dbReference>
<keyword evidence="2" id="KW-0238">DNA-binding</keyword>
<dbReference type="Pfam" id="PF09339">
    <property type="entry name" value="HTH_IclR"/>
    <property type="match status" value="1"/>
</dbReference>
<dbReference type="InterPro" id="IPR036390">
    <property type="entry name" value="WH_DNA-bd_sf"/>
</dbReference>
<evidence type="ECO:0000256" key="1">
    <source>
        <dbReference type="ARBA" id="ARBA00023015"/>
    </source>
</evidence>
<dbReference type="InterPro" id="IPR014757">
    <property type="entry name" value="Tscrpt_reg_IclR_C"/>
</dbReference>
<evidence type="ECO:0000256" key="3">
    <source>
        <dbReference type="ARBA" id="ARBA00023163"/>
    </source>
</evidence>
<reference evidence="6 7" key="1">
    <citation type="journal article" date="2019" name="Int. J. Syst. Evol. Microbiol.">
        <title>The Global Catalogue of Microorganisms (GCM) 10K type strain sequencing project: providing services to taxonomists for standard genome sequencing and annotation.</title>
        <authorList>
            <consortium name="The Broad Institute Genomics Platform"/>
            <consortium name="The Broad Institute Genome Sequencing Center for Infectious Disease"/>
            <person name="Wu L."/>
            <person name="Ma J."/>
        </authorList>
    </citation>
    <scope>NUCLEOTIDE SEQUENCE [LARGE SCALE GENOMIC DNA]</scope>
    <source>
        <strain evidence="6 7">DSM 29988</strain>
    </source>
</reference>